<accession>A0A6C0GEW6</accession>
<dbReference type="Gene3D" id="3.30.70.1440">
    <property type="entry name" value="Multidrug efflux transporter AcrB pore domain"/>
    <property type="match status" value="1"/>
</dbReference>
<evidence type="ECO:0000256" key="3">
    <source>
        <dbReference type="ARBA" id="ARBA00010942"/>
    </source>
</evidence>
<dbReference type="SUPFAM" id="SSF56954">
    <property type="entry name" value="Outer membrane efflux proteins (OEP)"/>
    <property type="match status" value="1"/>
</dbReference>
<feature type="transmembrane region" description="Helical" evidence="9">
    <location>
        <begin position="926"/>
        <end position="951"/>
    </location>
</feature>
<keyword evidence="4" id="KW-0813">Transport</keyword>
<dbReference type="Gene3D" id="1.20.1600.10">
    <property type="entry name" value="Outer membrane efflux proteins (OEP)"/>
    <property type="match status" value="1"/>
</dbReference>
<feature type="transmembrane region" description="Helical" evidence="9">
    <location>
        <begin position="1005"/>
        <end position="1030"/>
    </location>
</feature>
<dbReference type="InterPro" id="IPR027463">
    <property type="entry name" value="AcrB_DN_DC_subdom"/>
</dbReference>
<evidence type="ECO:0000313" key="10">
    <source>
        <dbReference type="EMBL" id="QHT66541.1"/>
    </source>
</evidence>
<feature type="transmembrane region" description="Helical" evidence="9">
    <location>
        <begin position="368"/>
        <end position="388"/>
    </location>
</feature>
<keyword evidence="11" id="KW-1185">Reference proteome</keyword>
<evidence type="ECO:0000256" key="7">
    <source>
        <dbReference type="ARBA" id="ARBA00022989"/>
    </source>
</evidence>
<dbReference type="SUPFAM" id="SSF82693">
    <property type="entry name" value="Multidrug efflux transporter AcrB pore domain, PN1, PN2, PC1 and PC2 subdomains"/>
    <property type="match status" value="3"/>
</dbReference>
<feature type="transmembrane region" description="Helical" evidence="9">
    <location>
        <begin position="972"/>
        <end position="993"/>
    </location>
</feature>
<dbReference type="InterPro" id="IPR003423">
    <property type="entry name" value="OMP_efflux"/>
</dbReference>
<protein>
    <submittedName>
        <fullName evidence="10">CusA/CzcA family heavy metal efflux RND transporter</fullName>
    </submittedName>
</protein>
<evidence type="ECO:0000256" key="8">
    <source>
        <dbReference type="ARBA" id="ARBA00023136"/>
    </source>
</evidence>
<comment type="similarity">
    <text evidence="2">Belongs to the outer membrane factor (OMF) (TC 1.B.17) family.</text>
</comment>
<dbReference type="RefSeq" id="WP_162442595.1">
    <property type="nucleotide sequence ID" value="NZ_CP048222.1"/>
</dbReference>
<dbReference type="SUPFAM" id="SSF82714">
    <property type="entry name" value="Multidrug efflux transporter AcrB TolC docking domain, DN and DC subdomains"/>
    <property type="match status" value="2"/>
</dbReference>
<dbReference type="PANTHER" id="PTHR32063">
    <property type="match status" value="1"/>
</dbReference>
<evidence type="ECO:0000256" key="4">
    <source>
        <dbReference type="ARBA" id="ARBA00022448"/>
    </source>
</evidence>
<dbReference type="GO" id="GO:0042910">
    <property type="term" value="F:xenobiotic transmembrane transporter activity"/>
    <property type="evidence" value="ECO:0007669"/>
    <property type="project" value="TreeGrafter"/>
</dbReference>
<dbReference type="InterPro" id="IPR004763">
    <property type="entry name" value="CusA-like"/>
</dbReference>
<dbReference type="Gene3D" id="3.30.2090.10">
    <property type="entry name" value="Multidrug efflux transporter AcrB TolC docking domain, DN and DC subdomains"/>
    <property type="match status" value="2"/>
</dbReference>
<dbReference type="SUPFAM" id="SSF82866">
    <property type="entry name" value="Multidrug efflux transporter AcrB transmembrane domain"/>
    <property type="match status" value="2"/>
</dbReference>
<name>A0A6C0GEW6_9BACT</name>
<dbReference type="Pfam" id="PF00873">
    <property type="entry name" value="ACR_tran"/>
    <property type="match status" value="1"/>
</dbReference>
<dbReference type="PANTHER" id="PTHR32063:SF24">
    <property type="entry name" value="CATION EFFLUX SYSTEM (ACRB_ACRD_ACRF FAMILY)"/>
    <property type="match status" value="1"/>
</dbReference>
<feature type="transmembrane region" description="Helical" evidence="9">
    <location>
        <begin position="1042"/>
        <end position="1061"/>
    </location>
</feature>
<dbReference type="GO" id="GO:0005886">
    <property type="term" value="C:plasma membrane"/>
    <property type="evidence" value="ECO:0007669"/>
    <property type="project" value="UniProtKB-SubCell"/>
</dbReference>
<proteinExistence type="inferred from homology"/>
<evidence type="ECO:0000256" key="6">
    <source>
        <dbReference type="ARBA" id="ARBA00022692"/>
    </source>
</evidence>
<feature type="transmembrane region" description="Helical" evidence="9">
    <location>
        <begin position="538"/>
        <end position="556"/>
    </location>
</feature>
<feature type="transmembrane region" description="Helical" evidence="9">
    <location>
        <begin position="901"/>
        <end position="920"/>
    </location>
</feature>
<organism evidence="10 11">
    <name type="scientific">Rhodocytophaga rosea</name>
    <dbReference type="NCBI Taxonomy" id="2704465"/>
    <lineage>
        <taxon>Bacteria</taxon>
        <taxon>Pseudomonadati</taxon>
        <taxon>Bacteroidota</taxon>
        <taxon>Cytophagia</taxon>
        <taxon>Cytophagales</taxon>
        <taxon>Rhodocytophagaceae</taxon>
        <taxon>Rhodocytophaga</taxon>
    </lineage>
</organism>
<evidence type="ECO:0000256" key="1">
    <source>
        <dbReference type="ARBA" id="ARBA00004651"/>
    </source>
</evidence>
<evidence type="ECO:0000256" key="9">
    <source>
        <dbReference type="SAM" id="Phobius"/>
    </source>
</evidence>
<feature type="transmembrane region" description="Helical" evidence="9">
    <location>
        <begin position="875"/>
        <end position="894"/>
    </location>
</feature>
<dbReference type="Proteomes" id="UP000480178">
    <property type="component" value="Chromosome"/>
</dbReference>
<dbReference type="NCBIfam" id="TIGR00914">
    <property type="entry name" value="2A0601"/>
    <property type="match status" value="1"/>
</dbReference>
<keyword evidence="7 9" id="KW-1133">Transmembrane helix</keyword>
<comment type="subcellular location">
    <subcellularLocation>
        <location evidence="1">Cell membrane</location>
        <topology evidence="1">Multi-pass membrane protein</topology>
    </subcellularLocation>
</comment>
<evidence type="ECO:0000313" key="11">
    <source>
        <dbReference type="Proteomes" id="UP000480178"/>
    </source>
</evidence>
<keyword evidence="8 9" id="KW-0472">Membrane</keyword>
<evidence type="ECO:0000256" key="2">
    <source>
        <dbReference type="ARBA" id="ARBA00007613"/>
    </source>
</evidence>
<feature type="transmembrane region" description="Helical" evidence="9">
    <location>
        <begin position="448"/>
        <end position="469"/>
    </location>
</feature>
<reference evidence="10 11" key="1">
    <citation type="submission" date="2020-01" db="EMBL/GenBank/DDBJ databases">
        <authorList>
            <person name="Kim M.K."/>
        </authorList>
    </citation>
    <scope>NUCLEOTIDE SEQUENCE [LARGE SCALE GENOMIC DNA]</scope>
    <source>
        <strain evidence="10 11">172606-1</strain>
    </source>
</reference>
<dbReference type="GO" id="GO:0015562">
    <property type="term" value="F:efflux transmembrane transporter activity"/>
    <property type="evidence" value="ECO:0007669"/>
    <property type="project" value="InterPro"/>
</dbReference>
<dbReference type="Gene3D" id="3.30.70.1430">
    <property type="entry name" value="Multidrug efflux transporter AcrB pore domain"/>
    <property type="match status" value="2"/>
</dbReference>
<keyword evidence="5" id="KW-1003">Cell membrane</keyword>
<sequence>MLDKIIHFSIHNKLVIGLFTLALIAWGAYSVSQLPIDAVPDITNNQVQVLTISPTLAAQEVERLITYPVEVIMATIPDIEEVRSFSRLGLSVVTIVFKDEVDIYFARQQVFERLQQAQSQIPPRVGIPELAPVTTGLGEIYQYVLRTKPGYESKYSAMELRSIQDWIVRRGLLGTPGVADVSSFGGYLKQYEIALDPQKIRGMNLSISEIFDALEKNNQNTGGAYIDKKPSSFFIRSEGLIESLEDISNIVVRNTENGTPVLIRDVATIQYGHAIRYGAMTHNISGEVTGGIILMLKGANSSEVITNVKERIAAIEKTLPEGVHIDPFLDRTKLVNHAISTVATNLAEGALIVIFVLVLMLGNVRAGLIVASVIPLSMLFAISMMNIFGVSGNLMSLGAIDFGLIVDGAVIIVESTLHHIATSGLTGRLTRQQMNEEVESSAKKMMSAAAFGQIIILIVYLPLLALVGVEGKMFRPMAQVVSFAILGAFILSLTYVPMVSALLLSRKTVRKKNISDKIMAVFQRVYSPMIHFALRRKVLVLVASLSLFIASLLVFLNMGGEFIPTLDEGDFAIETRLMTGSSLSQTIEAAQKGSQILASQFPEVEQVVAKIGSAEIPVDPMPQESCDLIVILKDRDEWTSAETREELAEKMAIALEVIPGVTFGFQQPIQMRFNELMTGARQDVVLKIYGEDLDVLATYAEKVARLINPVQGVEDMYVEQVTGLPQISVKFNRNELARFGLNIEEVNRAIRTGFAGETAGVVYEGEKRYDLVVRLSQENRRDIADVRNLFVTTPAGNQIPLAQVAEITFQEGPNQIQRDDTKRRIIVGFNVRNRDVESIIAEIQQKINQQIQFPAGYSVSYGGAFENLIEARNRLSIAVPVALLLIFVLLYFTFRSVVQSVLIFTAIPLSAIGGIFALWLRGMPFSISAGVGFIALFGVAVLNGIVLIAYFNQLKKEGLTDVREIILKGTSMRLRPVIMTAMVASLGFLPMALSTSSGAEVQKPLATVVIGGLVSATLLTLLVLPVLYSLAERIHIRSFNRFKPGSSAIAIFTGLFLFTSLQMQAQTEVQQVNLQEAIQLALQNNERIKSATYEVEAQKTLKAAAFDPGKTNLLWMRGQYNSIRTDNNFTITQDIPFPGTIPSQLNLYRAEVRSRESELAIARNELIRDVKNTYNQLTFIASRQQLLLEQDSLFTGFVRAADVRFRTGETNQLEKVSAESELFEVKNLLLQNESDYKIALAQFRILLNHNRPVDIAERTLSKKTLLIPADTLSAIQSNPALAQGRQQIEVGKRTEKVMRNHLLPDFSLGYFNQSLIGFQNATGTEQYYGPDKRFTGFQVGMSFPLWFRPYTARISAAHTQTKVATSKAQVIENQLRSQYEATIGQYTKYTTSLAYYESNALPTADLILQNAQKAFQAGEIGYVEYLNGLNRALTIRNNYLSLLHQYNQAVIEVEFLMGKNE</sequence>
<gene>
    <name evidence="10" type="ORF">GXP67_07665</name>
</gene>
<dbReference type="PRINTS" id="PR00702">
    <property type="entry name" value="ACRIFLAVINRP"/>
</dbReference>
<feature type="transmembrane region" description="Helical" evidence="9">
    <location>
        <begin position="481"/>
        <end position="504"/>
    </location>
</feature>
<dbReference type="EMBL" id="CP048222">
    <property type="protein sequence ID" value="QHT66541.1"/>
    <property type="molecule type" value="Genomic_DNA"/>
</dbReference>
<keyword evidence="6 9" id="KW-0812">Transmembrane</keyword>
<feature type="transmembrane region" description="Helical" evidence="9">
    <location>
        <begin position="342"/>
        <end position="361"/>
    </location>
</feature>
<dbReference type="Pfam" id="PF02321">
    <property type="entry name" value="OEP"/>
    <property type="match status" value="1"/>
</dbReference>
<comment type="similarity">
    <text evidence="3">Belongs to the resistance-nodulation-cell division (RND) (TC 2.A.6) family.</text>
</comment>
<dbReference type="InterPro" id="IPR001036">
    <property type="entry name" value="Acrflvin-R"/>
</dbReference>
<dbReference type="Gene3D" id="3.30.70.1320">
    <property type="entry name" value="Multidrug efflux transporter AcrB pore domain like"/>
    <property type="match status" value="1"/>
</dbReference>
<dbReference type="Gene3D" id="1.20.1640.10">
    <property type="entry name" value="Multidrug efflux transporter AcrB transmembrane domain"/>
    <property type="match status" value="2"/>
</dbReference>
<dbReference type="GO" id="GO:0008324">
    <property type="term" value="F:monoatomic cation transmembrane transporter activity"/>
    <property type="evidence" value="ECO:0007669"/>
    <property type="project" value="InterPro"/>
</dbReference>
<evidence type="ECO:0000256" key="5">
    <source>
        <dbReference type="ARBA" id="ARBA00022475"/>
    </source>
</evidence>
<dbReference type="KEGG" id="rhoz:GXP67_07665"/>